<dbReference type="Proteomes" id="UP000831021">
    <property type="component" value="Segment"/>
</dbReference>
<dbReference type="EMBL" id="OM236516">
    <property type="protein sequence ID" value="UNY48842.1"/>
    <property type="molecule type" value="Genomic_DNA"/>
</dbReference>
<evidence type="ECO:0000259" key="1">
    <source>
        <dbReference type="Pfam" id="PF17989"/>
    </source>
</evidence>
<dbReference type="CDD" id="cd10227">
    <property type="entry name" value="ASKHA_NBD_ParM-like"/>
    <property type="match status" value="1"/>
</dbReference>
<accession>A0AAE9GDW7</accession>
<protein>
    <recommendedName>
        <fullName evidence="1">Actin-like protein N-terminal domain-containing protein</fullName>
    </recommendedName>
</protein>
<organism evidence="2 3">
    <name type="scientific">Bacillus phage FADO</name>
    <dbReference type="NCBI Taxonomy" id="2917160"/>
    <lineage>
        <taxon>Viruses</taxon>
        <taxon>Duplodnaviria</taxon>
        <taxon>Heunggongvirae</taxon>
        <taxon>Uroviricota</taxon>
        <taxon>Caudoviricetes</taxon>
        <taxon>Heleneionescovirinae</taxon>
        <taxon>Zhangjivirus</taxon>
        <taxon>Zhangjivirus fado</taxon>
    </lineage>
</organism>
<gene>
    <name evidence="2" type="ORF">fado_127</name>
</gene>
<keyword evidence="3" id="KW-1185">Reference proteome</keyword>
<dbReference type="InterPro" id="IPR040607">
    <property type="entry name" value="ALP_N"/>
</dbReference>
<proteinExistence type="predicted"/>
<evidence type="ECO:0000313" key="3">
    <source>
        <dbReference type="Proteomes" id="UP000831021"/>
    </source>
</evidence>
<name>A0AAE9GDW7_9CAUD</name>
<sequence>MMTKSGVIAVDDGGNSTCVVTNKTQEKFPSVKGLYGGTRTLTDINGKYDYIVDYKNKRYVMGDLAKYDCKYPLQMHSKTKQNPFFDLSVLVAIHQFGYAINYLVTSVPISMHSDEEKEGRVSRLKGEHKITVNGKTKTFEIIDVKVAPETAVAFWVTEPQGKSRYLDLGSRTIGYATTVYENGVTRFIDTESGTIIGKGLEALGEDYDQMGLADFICGRLLATWNSQDTVYLLGGGALDDKLVSSIKEYFPKAKLMDNPQMTNAVGMYTLGCVAYGLA</sequence>
<dbReference type="SUPFAM" id="SSF53067">
    <property type="entry name" value="Actin-like ATPase domain"/>
    <property type="match status" value="1"/>
</dbReference>
<dbReference type="Pfam" id="PF17989">
    <property type="entry name" value="ALP_N"/>
    <property type="match status" value="1"/>
</dbReference>
<feature type="domain" description="Actin-like protein N-terminal" evidence="1">
    <location>
        <begin position="9"/>
        <end position="149"/>
    </location>
</feature>
<evidence type="ECO:0000313" key="2">
    <source>
        <dbReference type="EMBL" id="UNY48842.1"/>
    </source>
</evidence>
<dbReference type="Gene3D" id="3.30.420.40">
    <property type="match status" value="1"/>
</dbReference>
<dbReference type="InterPro" id="IPR043129">
    <property type="entry name" value="ATPase_NBD"/>
</dbReference>
<reference evidence="2 3" key="1">
    <citation type="submission" date="2022-01" db="EMBL/GenBank/DDBJ databases">
        <authorList>
            <person name="Stokar-Avihail A."/>
        </authorList>
    </citation>
    <scope>NUCLEOTIDE SEQUENCE [LARGE SCALE GENOMIC DNA]</scope>
</reference>